<evidence type="ECO:0000313" key="2">
    <source>
        <dbReference type="Proteomes" id="UP000050349"/>
    </source>
</evidence>
<dbReference type="AlphaFoldDB" id="A0A0P9AUW4"/>
<proteinExistence type="predicted"/>
<accession>A0A0P9AUW4</accession>
<dbReference type="PATRIC" id="fig|294.162.peg.5405"/>
<gene>
    <name evidence="1" type="ORF">AN403_1022</name>
</gene>
<comment type="caution">
    <text evidence="1">The sequence shown here is derived from an EMBL/GenBank/DDBJ whole genome shotgun (WGS) entry which is preliminary data.</text>
</comment>
<sequence length="54" mass="5943">MIAGGIEMSITRIQGPIIYLNFAVNRSEVNGLVIIYMSGWRNPPRTVATGCLFT</sequence>
<dbReference type="Proteomes" id="UP000050349">
    <property type="component" value="Unassembled WGS sequence"/>
</dbReference>
<reference evidence="1 2" key="1">
    <citation type="submission" date="2015-09" db="EMBL/GenBank/DDBJ databases">
        <authorList>
            <person name="Jackson K.R."/>
            <person name="Lunt B.L."/>
            <person name="Fisher J.N.B."/>
            <person name="Gardner A.V."/>
            <person name="Bailey M.E."/>
            <person name="Deus L.M."/>
            <person name="Earl A.S."/>
            <person name="Gibby P.D."/>
            <person name="Hartmann K.A."/>
            <person name="Liu J.E."/>
            <person name="Manci A.M."/>
            <person name="Nielsen D.A."/>
            <person name="Solomon M.B."/>
            <person name="Breakwell D.P."/>
            <person name="Burnett S.H."/>
            <person name="Grose J.H."/>
        </authorList>
    </citation>
    <scope>NUCLEOTIDE SEQUENCE [LARGE SCALE GENOMIC DNA]</scope>
    <source>
        <strain evidence="1 2">S613</strain>
    </source>
</reference>
<protein>
    <submittedName>
        <fullName evidence="1">Uncharacterized protein</fullName>
    </submittedName>
</protein>
<name>A0A0P9AUW4_PSEFL</name>
<dbReference type="EMBL" id="LJXB01000091">
    <property type="protein sequence ID" value="KPU53829.1"/>
    <property type="molecule type" value="Genomic_DNA"/>
</dbReference>
<organism evidence="1 2">
    <name type="scientific">Pseudomonas fluorescens</name>
    <dbReference type="NCBI Taxonomy" id="294"/>
    <lineage>
        <taxon>Bacteria</taxon>
        <taxon>Pseudomonadati</taxon>
        <taxon>Pseudomonadota</taxon>
        <taxon>Gammaproteobacteria</taxon>
        <taxon>Pseudomonadales</taxon>
        <taxon>Pseudomonadaceae</taxon>
        <taxon>Pseudomonas</taxon>
    </lineage>
</organism>
<evidence type="ECO:0000313" key="1">
    <source>
        <dbReference type="EMBL" id="KPU53829.1"/>
    </source>
</evidence>